<dbReference type="Pfam" id="PF24024">
    <property type="entry name" value="DUF7336"/>
    <property type="match status" value="1"/>
</dbReference>
<name>A0ABV6VNU5_9ACTN</name>
<dbReference type="EMBL" id="JBHFAB010000001">
    <property type="protein sequence ID" value="MFC1415368.1"/>
    <property type="molecule type" value="Genomic_DNA"/>
</dbReference>
<evidence type="ECO:0000313" key="2">
    <source>
        <dbReference type="EMBL" id="MFC1415368.1"/>
    </source>
</evidence>
<gene>
    <name evidence="2" type="ORF">ACEZDE_01715</name>
</gene>
<protein>
    <recommendedName>
        <fullName evidence="1">DUF7336 domain-containing protein</fullName>
    </recommendedName>
</protein>
<sequence>MIEEKPEYFLVMHVHEFESGEEDLKIIGLFRSPERAEQAVASAKLLSGFRDTPDGFEIVPYELDRAGWLEGYETVMENDEQE</sequence>
<organism evidence="2 3">
    <name type="scientific">Streptacidiphilus cavernicola</name>
    <dbReference type="NCBI Taxonomy" id="3342716"/>
    <lineage>
        <taxon>Bacteria</taxon>
        <taxon>Bacillati</taxon>
        <taxon>Actinomycetota</taxon>
        <taxon>Actinomycetes</taxon>
        <taxon>Kitasatosporales</taxon>
        <taxon>Streptomycetaceae</taxon>
        <taxon>Streptacidiphilus</taxon>
    </lineage>
</organism>
<evidence type="ECO:0000313" key="3">
    <source>
        <dbReference type="Proteomes" id="UP001592531"/>
    </source>
</evidence>
<feature type="domain" description="DUF7336" evidence="1">
    <location>
        <begin position="9"/>
        <end position="70"/>
    </location>
</feature>
<reference evidence="2 3" key="1">
    <citation type="submission" date="2024-09" db="EMBL/GenBank/DDBJ databases">
        <authorList>
            <person name="Lee S.D."/>
        </authorList>
    </citation>
    <scope>NUCLEOTIDE SEQUENCE [LARGE SCALE GENOMIC DNA]</scope>
    <source>
        <strain evidence="2 3">N8-3</strain>
    </source>
</reference>
<evidence type="ECO:0000259" key="1">
    <source>
        <dbReference type="Pfam" id="PF24024"/>
    </source>
</evidence>
<dbReference type="RefSeq" id="WP_380530924.1">
    <property type="nucleotide sequence ID" value="NZ_JBHFAB010000001.1"/>
</dbReference>
<keyword evidence="3" id="KW-1185">Reference proteome</keyword>
<comment type="caution">
    <text evidence="2">The sequence shown here is derived from an EMBL/GenBank/DDBJ whole genome shotgun (WGS) entry which is preliminary data.</text>
</comment>
<dbReference type="InterPro" id="IPR055760">
    <property type="entry name" value="DUF7336"/>
</dbReference>
<dbReference type="Proteomes" id="UP001592531">
    <property type="component" value="Unassembled WGS sequence"/>
</dbReference>
<proteinExistence type="predicted"/>
<accession>A0ABV6VNU5</accession>